<dbReference type="InterPro" id="IPR001054">
    <property type="entry name" value="A/G_cyclase"/>
</dbReference>
<accession>A0A410RVZ1</accession>
<dbReference type="EMBL" id="CP034669">
    <property type="protein sequence ID" value="QAT86067.1"/>
    <property type="molecule type" value="Genomic_DNA"/>
</dbReference>
<evidence type="ECO:0000313" key="5">
    <source>
        <dbReference type="Proteomes" id="UP000288758"/>
    </source>
</evidence>
<evidence type="ECO:0000256" key="2">
    <source>
        <dbReference type="ARBA" id="ARBA00022840"/>
    </source>
</evidence>
<dbReference type="GO" id="GO:0009190">
    <property type="term" value="P:cyclic nucleotide biosynthetic process"/>
    <property type="evidence" value="ECO:0007669"/>
    <property type="project" value="InterPro"/>
</dbReference>
<feature type="domain" description="Guanylate cyclase" evidence="3">
    <location>
        <begin position="43"/>
        <end position="162"/>
    </location>
</feature>
<feature type="domain" description="Guanylate cyclase" evidence="3">
    <location>
        <begin position="268"/>
        <end position="397"/>
    </location>
</feature>
<sequence>MPSTQPIDPAVAMLAPYLPAAILARLGDQEADALPRAEGVRGAILLLDIAGFTPIVVGLSGAGPRGIDALQRLLTNYYTEMIDVVRDHGGDIYQFAGDSILACFEAAPAEPDTDVVQRAAVCALHVQRRLARFARLELLGQRFGVSSRIGIGFGEATRIVMGGTGLWMHPALVGEPLAQAVGAEKQATVSEVVLSPRAWAALPEAARKGEPREGGNHRLALDAPVESVKRPLPAPTGGAELVGRCALLLHPVLFTKITTAHQEFAGDFRDVTCFFVRFTHARADTDPDAFTRDLNTYYEYVQRASAHHGGVLLMTDFTDKGNVLYVLFGAPTAQQNKEVLACRLACKLLKAREQFPFLDELQIGIATGHAYCGDMGSPTRKGYSALGEVVNMAARLMTHGGRQDGVHLCANTQARSQQGGFATEFVEDAKLKGVSRSVPVYRLLGETRRGLFIKGRGDIIGRSRELNVLHESLTASFAGQGRVCVVSGEAGIGKSRLGARVLEDAEEGGARALYGVCYSYEAFTPFFPWKEVLLQAFGLHDSDDTEAQLARLRQGLEGLEDVGPEWIPVVAGILGMSLEETSATAGMDARRKQQKVFQLVFQLLEKLSRAQPLLLFFEDLHWADYISLDLLQYLAVRVGSHRIMVLATMRPGDQLRGMRDLPEFVPLDLTSLDDEDTRALLRVHLRLSPPDVALEDRLLAKVQGNPFFIESIVEGLAEQGYLGLAEPGSTRMELKRGLQDLILPDSIQDVVLSRIDLLSETEKLVVKVASVIGRIFTLDAVAALVPTLGHGVLREAMDTLQRLGLILLETEEPYTCLFKHIVIRDVAYNTLLVSAREDLHRRLARYLEARANDNLAGSAGLLAFHFLAGNVEDKGLAYTLMAARSARAQYANDDALYHYNRGLELLGTVVPVDPEVTLLQTRRVMQELAETLLQAGHYANAILMFEQCLVDEEEPPRQAELHLGLGRAHQEKGESALATQHLEKSLVLRGRSLPGSLAALGLRTLANLLLRGLASLLPFILRPLPAARLGNYLQQLSTLNSLIRIYYFADITKLTWATLVSTNMAERSRSDYAMSLARGYYGTLLFGAGLLKRSRYHCEKALEYARRSKDPVAEGLALSRLGIQAFFANELERARAFQEEAVSTLRQVGERWERQTSLMMQATGEFLHSRFRTAVALYEQMGTIGVELNALMHQGWAHSWAPMCRYLMGEGDVGELCAELEQGLRISEEVADLANQCASLNHLANVTVREHQVEEAALVAVRCFKSIWSYQVLVPFLQVGLVDAAEAALFALEEGATVVPRKELLRIVRLSCIKARVIARLYPYLKGPALRVTARSLALRKGPKAAEPVFLEAIAVLEKSPNRWETGVAYFDAAVALPHRREDFLAKARAIFTEVEARAELRRMDRFQATLQAPLQAPPAEALVPPQASQVRDARVM</sequence>
<dbReference type="PANTHER" id="PTHR16305:SF28">
    <property type="entry name" value="GUANYLATE CYCLASE DOMAIN-CONTAINING PROTEIN"/>
    <property type="match status" value="1"/>
</dbReference>
<name>A0A410RVZ1_CORCK</name>
<dbReference type="InterPro" id="IPR041664">
    <property type="entry name" value="AAA_16"/>
</dbReference>
<dbReference type="GO" id="GO:0005737">
    <property type="term" value="C:cytoplasm"/>
    <property type="evidence" value="ECO:0007669"/>
    <property type="project" value="TreeGrafter"/>
</dbReference>
<dbReference type="Pfam" id="PF00211">
    <property type="entry name" value="Guanylate_cyc"/>
    <property type="match status" value="1"/>
</dbReference>
<dbReference type="SUPFAM" id="SSF55073">
    <property type="entry name" value="Nucleotide cyclase"/>
    <property type="match status" value="2"/>
</dbReference>
<dbReference type="InterPro" id="IPR027417">
    <property type="entry name" value="P-loop_NTPase"/>
</dbReference>
<evidence type="ECO:0000313" key="4">
    <source>
        <dbReference type="EMBL" id="QAT86067.1"/>
    </source>
</evidence>
<gene>
    <name evidence="4" type="ORF">EJ065_4517</name>
</gene>
<dbReference type="Gene3D" id="1.25.40.10">
    <property type="entry name" value="Tetratricopeptide repeat domain"/>
    <property type="match status" value="2"/>
</dbReference>
<dbReference type="Gene3D" id="3.40.50.300">
    <property type="entry name" value="P-loop containing nucleotide triphosphate hydrolases"/>
    <property type="match status" value="1"/>
</dbReference>
<dbReference type="RefSeq" id="WP_128797730.1">
    <property type="nucleotide sequence ID" value="NZ_CP034669.1"/>
</dbReference>
<dbReference type="Pfam" id="PF13191">
    <property type="entry name" value="AAA_16"/>
    <property type="match status" value="1"/>
</dbReference>
<dbReference type="Gene3D" id="3.30.70.1230">
    <property type="entry name" value="Nucleotide cyclase"/>
    <property type="match status" value="2"/>
</dbReference>
<dbReference type="GO" id="GO:0005524">
    <property type="term" value="F:ATP binding"/>
    <property type="evidence" value="ECO:0007669"/>
    <property type="project" value="UniProtKB-KW"/>
</dbReference>
<protein>
    <submittedName>
        <fullName evidence="4">Adenylate cyclase</fullName>
    </submittedName>
</protein>
<proteinExistence type="predicted"/>
<evidence type="ECO:0000259" key="3">
    <source>
        <dbReference type="PROSITE" id="PS50125"/>
    </source>
</evidence>
<organism evidence="4 5">
    <name type="scientific">Corallococcus coralloides</name>
    <name type="common">Myxococcus coralloides</name>
    <dbReference type="NCBI Taxonomy" id="184914"/>
    <lineage>
        <taxon>Bacteria</taxon>
        <taxon>Pseudomonadati</taxon>
        <taxon>Myxococcota</taxon>
        <taxon>Myxococcia</taxon>
        <taxon>Myxococcales</taxon>
        <taxon>Cystobacterineae</taxon>
        <taxon>Myxococcaceae</taxon>
        <taxon>Corallococcus</taxon>
    </lineage>
</organism>
<keyword evidence="2" id="KW-0067">ATP-binding</keyword>
<dbReference type="Proteomes" id="UP000288758">
    <property type="component" value="Chromosome"/>
</dbReference>
<dbReference type="InterPro" id="IPR029787">
    <property type="entry name" value="Nucleotide_cyclase"/>
</dbReference>
<evidence type="ECO:0000256" key="1">
    <source>
        <dbReference type="ARBA" id="ARBA00022741"/>
    </source>
</evidence>
<dbReference type="CDD" id="cd07302">
    <property type="entry name" value="CHD"/>
    <property type="match status" value="2"/>
</dbReference>
<dbReference type="PANTHER" id="PTHR16305">
    <property type="entry name" value="TESTICULAR SOLUBLE ADENYLYL CYCLASE"/>
    <property type="match status" value="1"/>
</dbReference>
<dbReference type="SUPFAM" id="SSF48452">
    <property type="entry name" value="TPR-like"/>
    <property type="match status" value="1"/>
</dbReference>
<dbReference type="PROSITE" id="PS50125">
    <property type="entry name" value="GUANYLATE_CYCLASE_2"/>
    <property type="match status" value="2"/>
</dbReference>
<dbReference type="InterPro" id="IPR011990">
    <property type="entry name" value="TPR-like_helical_dom_sf"/>
</dbReference>
<keyword evidence="1" id="KW-0547">Nucleotide-binding</keyword>
<dbReference type="GO" id="GO:0035556">
    <property type="term" value="P:intracellular signal transduction"/>
    <property type="evidence" value="ECO:0007669"/>
    <property type="project" value="InterPro"/>
</dbReference>
<reference evidence="4 5" key="1">
    <citation type="submission" date="2018-12" db="EMBL/GenBank/DDBJ databases">
        <title>Complete Genome Sequence of the Corallopyronin A producing Myxobacterium Corallococcus coralloides B035.</title>
        <authorList>
            <person name="Bouhired S.M."/>
            <person name="Rupp O."/>
            <person name="Blom J."/>
            <person name="Schaeberle T.F."/>
            <person name="Kehraus S."/>
            <person name="Schiefer A."/>
            <person name="Pfarr K."/>
            <person name="Goesmann A."/>
            <person name="Hoerauf A."/>
            <person name="Koenig G.M."/>
        </authorList>
    </citation>
    <scope>NUCLEOTIDE SEQUENCE [LARGE SCALE GENOMIC DNA]</scope>
    <source>
        <strain evidence="4 5">B035</strain>
    </source>
</reference>
<dbReference type="GO" id="GO:0004016">
    <property type="term" value="F:adenylate cyclase activity"/>
    <property type="evidence" value="ECO:0007669"/>
    <property type="project" value="TreeGrafter"/>
</dbReference>
<dbReference type="SUPFAM" id="SSF52540">
    <property type="entry name" value="P-loop containing nucleoside triphosphate hydrolases"/>
    <property type="match status" value="1"/>
</dbReference>